<feature type="transmembrane region" description="Helical" evidence="13">
    <location>
        <begin position="384"/>
        <end position="403"/>
    </location>
</feature>
<evidence type="ECO:0000256" key="8">
    <source>
        <dbReference type="ARBA" id="ARBA00022692"/>
    </source>
</evidence>
<dbReference type="PANTHER" id="PTHR43298">
    <property type="entry name" value="MULTIDRUG RESISTANCE PROTEIN NORM-RELATED"/>
    <property type="match status" value="1"/>
</dbReference>
<comment type="function">
    <text evidence="1">Multidrug efflux pump.</text>
</comment>
<dbReference type="Proteomes" id="UP000886808">
    <property type="component" value="Unassembled WGS sequence"/>
</dbReference>
<protein>
    <recommendedName>
        <fullName evidence="4">Probable multidrug resistance protein NorM</fullName>
    </recommendedName>
    <alternativeName>
        <fullName evidence="12">Multidrug-efflux transporter</fullName>
    </alternativeName>
</protein>
<keyword evidence="9 13" id="KW-1133">Transmembrane helix</keyword>
<feature type="transmembrane region" description="Helical" evidence="13">
    <location>
        <begin position="232"/>
        <end position="258"/>
    </location>
</feature>
<evidence type="ECO:0000256" key="10">
    <source>
        <dbReference type="ARBA" id="ARBA00023065"/>
    </source>
</evidence>
<dbReference type="GO" id="GO:0015297">
    <property type="term" value="F:antiporter activity"/>
    <property type="evidence" value="ECO:0007669"/>
    <property type="project" value="UniProtKB-KW"/>
</dbReference>
<comment type="subcellular location">
    <subcellularLocation>
        <location evidence="2">Cell membrane</location>
        <topology evidence="2">Multi-pass membrane protein</topology>
    </subcellularLocation>
</comment>
<comment type="similarity">
    <text evidence="3">Belongs to the multi antimicrobial extrusion (MATE) (TC 2.A.66.1) family.</text>
</comment>
<feature type="transmembrane region" description="Helical" evidence="13">
    <location>
        <begin position="278"/>
        <end position="295"/>
    </location>
</feature>
<evidence type="ECO:0000313" key="14">
    <source>
        <dbReference type="EMBL" id="HIV61581.1"/>
    </source>
</evidence>
<reference evidence="14" key="1">
    <citation type="journal article" date="2021" name="PeerJ">
        <title>Extensive microbial diversity within the chicken gut microbiome revealed by metagenomics and culture.</title>
        <authorList>
            <person name="Gilroy R."/>
            <person name="Ravi A."/>
            <person name="Getino M."/>
            <person name="Pursley I."/>
            <person name="Horton D.L."/>
            <person name="Alikhan N.F."/>
            <person name="Baker D."/>
            <person name="Gharbi K."/>
            <person name="Hall N."/>
            <person name="Watson M."/>
            <person name="Adriaenssens E.M."/>
            <person name="Foster-Nyarko E."/>
            <person name="Jarju S."/>
            <person name="Secka A."/>
            <person name="Antonio M."/>
            <person name="Oren A."/>
            <person name="Chaudhuri R.R."/>
            <person name="La Ragione R."/>
            <person name="Hildebrand F."/>
            <person name="Pallen M.J."/>
        </authorList>
    </citation>
    <scope>NUCLEOTIDE SEQUENCE</scope>
    <source>
        <strain evidence="14">CHK193-4272</strain>
    </source>
</reference>
<comment type="caution">
    <text evidence="14">The sequence shown here is derived from an EMBL/GenBank/DDBJ whole genome shotgun (WGS) entry which is preliminary data.</text>
</comment>
<keyword evidence="7" id="KW-1003">Cell membrane</keyword>
<dbReference type="GO" id="GO:0005886">
    <property type="term" value="C:plasma membrane"/>
    <property type="evidence" value="ECO:0007669"/>
    <property type="project" value="UniProtKB-SubCell"/>
</dbReference>
<feature type="transmembrane region" description="Helical" evidence="13">
    <location>
        <begin position="190"/>
        <end position="211"/>
    </location>
</feature>
<feature type="transmembrane region" description="Helical" evidence="13">
    <location>
        <begin position="163"/>
        <end position="184"/>
    </location>
</feature>
<evidence type="ECO:0000256" key="3">
    <source>
        <dbReference type="ARBA" id="ARBA00010199"/>
    </source>
</evidence>
<evidence type="ECO:0000256" key="5">
    <source>
        <dbReference type="ARBA" id="ARBA00022448"/>
    </source>
</evidence>
<dbReference type="PANTHER" id="PTHR43298:SF2">
    <property type="entry name" value="FMN_FAD EXPORTER YEEO-RELATED"/>
    <property type="match status" value="1"/>
</dbReference>
<evidence type="ECO:0000256" key="2">
    <source>
        <dbReference type="ARBA" id="ARBA00004651"/>
    </source>
</evidence>
<feature type="transmembrane region" description="Helical" evidence="13">
    <location>
        <begin position="57"/>
        <end position="76"/>
    </location>
</feature>
<keyword evidence="10" id="KW-0406">Ion transport</keyword>
<keyword evidence="5" id="KW-0813">Transport</keyword>
<feature type="transmembrane region" description="Helical" evidence="13">
    <location>
        <begin position="96"/>
        <end position="119"/>
    </location>
</feature>
<keyword evidence="8 13" id="KW-0812">Transmembrane</keyword>
<evidence type="ECO:0000256" key="11">
    <source>
        <dbReference type="ARBA" id="ARBA00023136"/>
    </source>
</evidence>
<keyword evidence="11 13" id="KW-0472">Membrane</keyword>
<dbReference type="InterPro" id="IPR050222">
    <property type="entry name" value="MATE_MdtK"/>
</dbReference>
<dbReference type="AlphaFoldDB" id="A0A9D1PGA9"/>
<feature type="transmembrane region" description="Helical" evidence="13">
    <location>
        <begin position="409"/>
        <end position="431"/>
    </location>
</feature>
<evidence type="ECO:0000256" key="12">
    <source>
        <dbReference type="ARBA" id="ARBA00031636"/>
    </source>
</evidence>
<dbReference type="PIRSF" id="PIRSF006603">
    <property type="entry name" value="DinF"/>
    <property type="match status" value="1"/>
</dbReference>
<dbReference type="NCBIfam" id="TIGR00797">
    <property type="entry name" value="matE"/>
    <property type="match status" value="1"/>
</dbReference>
<feature type="transmembrane region" description="Helical" evidence="13">
    <location>
        <begin position="316"/>
        <end position="337"/>
    </location>
</feature>
<dbReference type="GO" id="GO:0042910">
    <property type="term" value="F:xenobiotic transmembrane transporter activity"/>
    <property type="evidence" value="ECO:0007669"/>
    <property type="project" value="InterPro"/>
</dbReference>
<sequence length="444" mass="48792">MTNNMTSGSPIRLIIMMSIPIILANLFQQMYTMADTIIVGRYLGDNALGAVGSTSSIYNMVLWFASGIASGFAILISHSFGCNDYEQMRNRVCHSVILLSLIGVLVTVLSLVCIEQFLYLMRTPKEMMSDAVAYIKTILSGIIATLAYNMCSAILRAFGDSRTPLIFLILTSVLNVILDILLVVKMGTAGAALATVISQAVSAILCIIYMYKKLEILHMKRQNWIMNKKMSINMLKLGVPMGIMGALTASGVIVLQYAVNSFGAAAVSAYTAASRIEYFFSQPMSAYAVTMSNYVGQNYGAGKYQRIKTGVRQCTVLMLVTAIIGGLLLNIFGKYFASVLIEDVSSKVFEYATQYLSIVGCSLWAFGIICVYRSSVQGMGEAGIPTINAIIESSCRVIWTIWLVKYGNFHQLCFANPVTWFIASIILIILYKRKMQSLLKDIDN</sequence>
<dbReference type="GO" id="GO:0006811">
    <property type="term" value="P:monoatomic ion transport"/>
    <property type="evidence" value="ECO:0007669"/>
    <property type="project" value="UniProtKB-KW"/>
</dbReference>
<feature type="transmembrane region" description="Helical" evidence="13">
    <location>
        <begin position="12"/>
        <end position="31"/>
    </location>
</feature>
<name>A0A9D1PGA9_9FIRM</name>
<keyword evidence="6" id="KW-0050">Antiport</keyword>
<dbReference type="InterPro" id="IPR048279">
    <property type="entry name" value="MdtK-like"/>
</dbReference>
<proteinExistence type="inferred from homology"/>
<reference evidence="14" key="2">
    <citation type="submission" date="2021-04" db="EMBL/GenBank/DDBJ databases">
        <authorList>
            <person name="Gilroy R."/>
        </authorList>
    </citation>
    <scope>NUCLEOTIDE SEQUENCE</scope>
    <source>
        <strain evidence="14">CHK193-4272</strain>
    </source>
</reference>
<dbReference type="EMBL" id="DXIE01000015">
    <property type="protein sequence ID" value="HIV61581.1"/>
    <property type="molecule type" value="Genomic_DNA"/>
</dbReference>
<evidence type="ECO:0000256" key="4">
    <source>
        <dbReference type="ARBA" id="ARBA00020268"/>
    </source>
</evidence>
<evidence type="ECO:0000256" key="6">
    <source>
        <dbReference type="ARBA" id="ARBA00022449"/>
    </source>
</evidence>
<feature type="transmembrane region" description="Helical" evidence="13">
    <location>
        <begin position="352"/>
        <end position="372"/>
    </location>
</feature>
<evidence type="ECO:0000256" key="7">
    <source>
        <dbReference type="ARBA" id="ARBA00022475"/>
    </source>
</evidence>
<evidence type="ECO:0000256" key="9">
    <source>
        <dbReference type="ARBA" id="ARBA00022989"/>
    </source>
</evidence>
<evidence type="ECO:0000256" key="13">
    <source>
        <dbReference type="SAM" id="Phobius"/>
    </source>
</evidence>
<evidence type="ECO:0000313" key="15">
    <source>
        <dbReference type="Proteomes" id="UP000886808"/>
    </source>
</evidence>
<accession>A0A9D1PGA9</accession>
<organism evidence="14 15">
    <name type="scientific">Candidatus Butyricicoccus avistercoris</name>
    <dbReference type="NCBI Taxonomy" id="2838518"/>
    <lineage>
        <taxon>Bacteria</taxon>
        <taxon>Bacillati</taxon>
        <taxon>Bacillota</taxon>
        <taxon>Clostridia</taxon>
        <taxon>Eubacteriales</taxon>
        <taxon>Butyricicoccaceae</taxon>
        <taxon>Butyricicoccus</taxon>
    </lineage>
</organism>
<gene>
    <name evidence="14" type="ORF">H9746_01855</name>
</gene>
<feature type="transmembrane region" description="Helical" evidence="13">
    <location>
        <begin position="131"/>
        <end position="151"/>
    </location>
</feature>
<dbReference type="Pfam" id="PF01554">
    <property type="entry name" value="MatE"/>
    <property type="match status" value="2"/>
</dbReference>
<dbReference type="InterPro" id="IPR002528">
    <property type="entry name" value="MATE_fam"/>
</dbReference>
<dbReference type="CDD" id="cd13138">
    <property type="entry name" value="MATE_yoeA_like"/>
    <property type="match status" value="1"/>
</dbReference>
<evidence type="ECO:0000256" key="1">
    <source>
        <dbReference type="ARBA" id="ARBA00003408"/>
    </source>
</evidence>